<sequence>MRAPGAPSRDGRALLVGAGRSSLSVARFLAAQGVPLRVCDLRSPEELSEVLAQLPPETELVLGGYDQSVLDGCGSVYASPGVAWDSPLLEAARERGIKVSSEIDLFFKLCPAPIIGVTGTNGKTTTTALLGSVLAQGPRPVIVGGNIGDTVLDRLSEVTPEHWVVLELSSFQLESCEEPRPHIAVVLNVTPDHLDRHGSMEAYVAAKARIVRFQESMDHTVLNGLDPICRDLAAVTRATVTWFDQHRPVPPMPLPGRHNQLNALAAAAVGRIVGLSDSAIEAGVRTFGGVEHRLELVGEWGGVRWYNDSKATNPDAALVGLRAFPDDRVVLIAGGYGAGFDLDEWLAAVRQRTTGVVLIGASADQLAARLTGHPVLRAGSMEEAVDLAAELASPGSLVLLSPGYKSFDMFRSYEDRGRRFKTAVLANRGVRA</sequence>
<dbReference type="HAMAP" id="MF_00639">
    <property type="entry name" value="MurD"/>
    <property type="match status" value="1"/>
</dbReference>
<dbReference type="GO" id="GO:0009252">
    <property type="term" value="P:peptidoglycan biosynthetic process"/>
    <property type="evidence" value="ECO:0007669"/>
    <property type="project" value="UniProtKB-UniRule"/>
</dbReference>
<dbReference type="GO" id="GO:0005737">
    <property type="term" value="C:cytoplasm"/>
    <property type="evidence" value="ECO:0007669"/>
    <property type="project" value="UniProtKB-SubCell"/>
</dbReference>
<dbReference type="SUPFAM" id="SSF53244">
    <property type="entry name" value="MurD-like peptide ligases, peptide-binding domain"/>
    <property type="match status" value="1"/>
</dbReference>
<keyword evidence="7 8" id="KW-0961">Cell wall biogenesis/degradation</keyword>
<accession>A0A934NAD2</accession>
<evidence type="ECO:0000256" key="5">
    <source>
        <dbReference type="ARBA" id="ARBA00022741"/>
    </source>
</evidence>
<dbReference type="GO" id="GO:0008360">
    <property type="term" value="P:regulation of cell shape"/>
    <property type="evidence" value="ECO:0007669"/>
    <property type="project" value="UniProtKB-KW"/>
</dbReference>
<evidence type="ECO:0000259" key="9">
    <source>
        <dbReference type="Pfam" id="PF02875"/>
    </source>
</evidence>
<keyword evidence="4 7" id="KW-0436">Ligase</keyword>
<keyword evidence="3 7" id="KW-0963">Cytoplasm</keyword>
<keyword evidence="7 8" id="KW-0573">Peptidoglycan synthesis</keyword>
<dbReference type="GO" id="GO:0008764">
    <property type="term" value="F:UDP-N-acetylmuramoylalanine-D-glutamate ligase activity"/>
    <property type="evidence" value="ECO:0007669"/>
    <property type="project" value="UniProtKB-UniRule"/>
</dbReference>
<keyword evidence="7 8" id="KW-0132">Cell division</keyword>
<dbReference type="InterPro" id="IPR036615">
    <property type="entry name" value="Mur_ligase_C_dom_sf"/>
</dbReference>
<evidence type="ECO:0000256" key="2">
    <source>
        <dbReference type="ARBA" id="ARBA00004752"/>
    </source>
</evidence>
<dbReference type="Gene3D" id="3.40.50.720">
    <property type="entry name" value="NAD(P)-binding Rossmann-like Domain"/>
    <property type="match status" value="1"/>
</dbReference>
<proteinExistence type="inferred from homology"/>
<feature type="domain" description="Mur ligase C-terminal" evidence="9">
    <location>
        <begin position="292"/>
        <end position="402"/>
    </location>
</feature>
<dbReference type="EC" id="6.3.2.9" evidence="7 8"/>
<dbReference type="PANTHER" id="PTHR43692">
    <property type="entry name" value="UDP-N-ACETYLMURAMOYLALANINE--D-GLUTAMATE LIGASE"/>
    <property type="match status" value="1"/>
</dbReference>
<comment type="similarity">
    <text evidence="7">Belongs to the MurCDEF family.</text>
</comment>
<comment type="pathway">
    <text evidence="2 7 8">Cell wall biogenesis; peptidoglycan biosynthesis.</text>
</comment>
<evidence type="ECO:0000256" key="6">
    <source>
        <dbReference type="ARBA" id="ARBA00022840"/>
    </source>
</evidence>
<keyword evidence="6 7" id="KW-0067">ATP-binding</keyword>
<comment type="caution">
    <text evidence="11">The sequence shown here is derived from an EMBL/GenBank/DDBJ whole genome shotgun (WGS) entry which is preliminary data.</text>
</comment>
<dbReference type="SUPFAM" id="SSF51984">
    <property type="entry name" value="MurCD N-terminal domain"/>
    <property type="match status" value="1"/>
</dbReference>
<evidence type="ECO:0000256" key="3">
    <source>
        <dbReference type="ARBA" id="ARBA00022490"/>
    </source>
</evidence>
<dbReference type="InterPro" id="IPR036565">
    <property type="entry name" value="Mur-like_cat_sf"/>
</dbReference>
<dbReference type="Gene3D" id="3.40.1190.10">
    <property type="entry name" value="Mur-like, catalytic domain"/>
    <property type="match status" value="1"/>
</dbReference>
<dbReference type="SUPFAM" id="SSF53623">
    <property type="entry name" value="MurD-like peptide ligases, catalytic domain"/>
    <property type="match status" value="1"/>
</dbReference>
<dbReference type="Gene3D" id="3.90.190.20">
    <property type="entry name" value="Mur ligase, C-terminal domain"/>
    <property type="match status" value="1"/>
</dbReference>
<gene>
    <name evidence="7 11" type="primary">murD</name>
    <name evidence="11" type="ORF">JF922_25120</name>
</gene>
<dbReference type="InterPro" id="IPR004101">
    <property type="entry name" value="Mur_ligase_C"/>
</dbReference>
<dbReference type="InterPro" id="IPR005762">
    <property type="entry name" value="MurD"/>
</dbReference>
<reference evidence="11" key="1">
    <citation type="submission" date="2020-10" db="EMBL/GenBank/DDBJ databases">
        <title>Ca. Dormibacterota MAGs.</title>
        <authorList>
            <person name="Montgomery K."/>
        </authorList>
    </citation>
    <scope>NUCLEOTIDE SEQUENCE [LARGE SCALE GENOMIC DNA]</scope>
    <source>
        <strain evidence="11">SC8812_S17_10</strain>
    </source>
</reference>
<dbReference type="Pfam" id="PF21799">
    <property type="entry name" value="MurD-like_N"/>
    <property type="match status" value="1"/>
</dbReference>
<evidence type="ECO:0000256" key="4">
    <source>
        <dbReference type="ARBA" id="ARBA00022598"/>
    </source>
</evidence>
<evidence type="ECO:0000313" key="12">
    <source>
        <dbReference type="Proteomes" id="UP000612893"/>
    </source>
</evidence>
<evidence type="ECO:0000256" key="7">
    <source>
        <dbReference type="HAMAP-Rule" id="MF_00639"/>
    </source>
</evidence>
<comment type="function">
    <text evidence="7 8">Cell wall formation. Catalyzes the addition of glutamate to the nucleotide precursor UDP-N-acetylmuramoyl-L-alanine (UMA).</text>
</comment>
<keyword evidence="5 7" id="KW-0547">Nucleotide-binding</keyword>
<protein>
    <recommendedName>
        <fullName evidence="7 8">UDP-N-acetylmuramoylalanine--D-glutamate ligase</fullName>
        <ecNumber evidence="7 8">6.3.2.9</ecNumber>
    </recommendedName>
    <alternativeName>
        <fullName evidence="7">D-glutamic acid-adding enzyme</fullName>
    </alternativeName>
    <alternativeName>
        <fullName evidence="7">UDP-N-acetylmuramoyl-L-alanyl-D-glutamate synthetase</fullName>
    </alternativeName>
</protein>
<feature type="domain" description="Mur ligase central" evidence="10">
    <location>
        <begin position="117"/>
        <end position="236"/>
    </location>
</feature>
<dbReference type="EMBL" id="JAEKNR010000242">
    <property type="protein sequence ID" value="MBJ7601341.1"/>
    <property type="molecule type" value="Genomic_DNA"/>
</dbReference>
<name>A0A934NAD2_9BACT</name>
<dbReference type="RefSeq" id="WP_338205546.1">
    <property type="nucleotide sequence ID" value="NZ_JAEKNR010000242.1"/>
</dbReference>
<comment type="subcellular location">
    <subcellularLocation>
        <location evidence="1 7 8">Cytoplasm</location>
    </subcellularLocation>
</comment>
<keyword evidence="12" id="KW-1185">Reference proteome</keyword>
<dbReference type="NCBIfam" id="TIGR01087">
    <property type="entry name" value="murD"/>
    <property type="match status" value="1"/>
</dbReference>
<evidence type="ECO:0000256" key="1">
    <source>
        <dbReference type="ARBA" id="ARBA00004496"/>
    </source>
</evidence>
<comment type="catalytic activity">
    <reaction evidence="7 8">
        <text>UDP-N-acetyl-alpha-D-muramoyl-L-alanine + D-glutamate + ATP = UDP-N-acetyl-alpha-D-muramoyl-L-alanyl-D-glutamate + ADP + phosphate + H(+)</text>
        <dbReference type="Rhea" id="RHEA:16429"/>
        <dbReference type="ChEBI" id="CHEBI:15378"/>
        <dbReference type="ChEBI" id="CHEBI:29986"/>
        <dbReference type="ChEBI" id="CHEBI:30616"/>
        <dbReference type="ChEBI" id="CHEBI:43474"/>
        <dbReference type="ChEBI" id="CHEBI:83898"/>
        <dbReference type="ChEBI" id="CHEBI:83900"/>
        <dbReference type="ChEBI" id="CHEBI:456216"/>
        <dbReference type="EC" id="6.3.2.9"/>
    </reaction>
</comment>
<dbReference type="Pfam" id="PF02875">
    <property type="entry name" value="Mur_ligase_C"/>
    <property type="match status" value="1"/>
</dbReference>
<feature type="binding site" evidence="7">
    <location>
        <begin position="119"/>
        <end position="125"/>
    </location>
    <ligand>
        <name>ATP</name>
        <dbReference type="ChEBI" id="CHEBI:30616"/>
    </ligand>
</feature>
<dbReference type="InterPro" id="IPR013221">
    <property type="entry name" value="Mur_ligase_cen"/>
</dbReference>
<dbReference type="GO" id="GO:0051301">
    <property type="term" value="P:cell division"/>
    <property type="evidence" value="ECO:0007669"/>
    <property type="project" value="UniProtKB-KW"/>
</dbReference>
<dbReference type="GO" id="GO:0071555">
    <property type="term" value="P:cell wall organization"/>
    <property type="evidence" value="ECO:0007669"/>
    <property type="project" value="UniProtKB-KW"/>
</dbReference>
<keyword evidence="7 8" id="KW-0133">Cell shape</keyword>
<dbReference type="AlphaFoldDB" id="A0A934NAD2"/>
<evidence type="ECO:0000259" key="10">
    <source>
        <dbReference type="Pfam" id="PF08245"/>
    </source>
</evidence>
<keyword evidence="7 8" id="KW-0131">Cell cycle</keyword>
<organism evidence="11 12">
    <name type="scientific">Candidatus Nephthysia bennettiae</name>
    <dbReference type="NCBI Taxonomy" id="3127016"/>
    <lineage>
        <taxon>Bacteria</taxon>
        <taxon>Bacillati</taxon>
        <taxon>Candidatus Dormiibacterota</taxon>
        <taxon>Candidatus Dormibacteria</taxon>
        <taxon>Candidatus Dormibacterales</taxon>
        <taxon>Candidatus Dormibacteraceae</taxon>
        <taxon>Candidatus Nephthysia</taxon>
    </lineage>
</organism>
<evidence type="ECO:0000313" key="11">
    <source>
        <dbReference type="EMBL" id="MBJ7601341.1"/>
    </source>
</evidence>
<dbReference type="GO" id="GO:0005524">
    <property type="term" value="F:ATP binding"/>
    <property type="evidence" value="ECO:0007669"/>
    <property type="project" value="UniProtKB-UniRule"/>
</dbReference>
<dbReference type="Pfam" id="PF08245">
    <property type="entry name" value="Mur_ligase_M"/>
    <property type="match status" value="1"/>
</dbReference>
<dbReference type="PANTHER" id="PTHR43692:SF1">
    <property type="entry name" value="UDP-N-ACETYLMURAMOYLALANINE--D-GLUTAMATE LIGASE"/>
    <property type="match status" value="1"/>
</dbReference>
<evidence type="ECO:0000256" key="8">
    <source>
        <dbReference type="RuleBase" id="RU003664"/>
    </source>
</evidence>
<dbReference type="Proteomes" id="UP000612893">
    <property type="component" value="Unassembled WGS sequence"/>
</dbReference>